<feature type="transmembrane region" description="Helical" evidence="1">
    <location>
        <begin position="96"/>
        <end position="119"/>
    </location>
</feature>
<feature type="transmembrane region" description="Helical" evidence="1">
    <location>
        <begin position="17"/>
        <end position="36"/>
    </location>
</feature>
<dbReference type="EMBL" id="CP007790">
    <property type="protein sequence ID" value="AJK69770.1"/>
    <property type="molecule type" value="Genomic_DNA"/>
</dbReference>
<evidence type="ECO:0000313" key="3">
    <source>
        <dbReference type="Proteomes" id="UP000031928"/>
    </source>
</evidence>
<organism evidence="2 3">
    <name type="scientific">Corynebacterium marinum DSM 44953</name>
    <dbReference type="NCBI Taxonomy" id="1224162"/>
    <lineage>
        <taxon>Bacteria</taxon>
        <taxon>Bacillati</taxon>
        <taxon>Actinomycetota</taxon>
        <taxon>Actinomycetes</taxon>
        <taxon>Mycobacteriales</taxon>
        <taxon>Corynebacteriaceae</taxon>
        <taxon>Corynebacterium</taxon>
    </lineage>
</organism>
<keyword evidence="3" id="KW-1185">Reference proteome</keyword>
<dbReference type="RefSeq" id="WP_042622138.1">
    <property type="nucleotide sequence ID" value="NZ_CP007790.1"/>
</dbReference>
<keyword evidence="1" id="KW-1133">Transmembrane helix</keyword>
<evidence type="ECO:0000313" key="2">
    <source>
        <dbReference type="EMBL" id="AJK69770.1"/>
    </source>
</evidence>
<accession>A0A0B6TW16</accession>
<evidence type="ECO:0000256" key="1">
    <source>
        <dbReference type="SAM" id="Phobius"/>
    </source>
</evidence>
<dbReference type="Proteomes" id="UP000031928">
    <property type="component" value="Chromosome"/>
</dbReference>
<reference evidence="2 3" key="1">
    <citation type="submission" date="2014-05" db="EMBL/GenBank/DDBJ databases">
        <title>Complete genome sequence of Corynebacterium marinum DSM 44953.</title>
        <authorList>
            <person name="Schaffert L."/>
            <person name="Albersmeier A."/>
            <person name="Kalinowski J."/>
            <person name="Ruckert C."/>
        </authorList>
    </citation>
    <scope>NUCLEOTIDE SEQUENCE [LARGE SCALE GENOMIC DNA]</scope>
    <source>
        <strain evidence="2 3">DSM 44953</strain>
    </source>
</reference>
<dbReference type="HOGENOM" id="CLU_2129261_0_0_11"/>
<name>A0A0B6TW16_9CORY</name>
<dbReference type="AlphaFoldDB" id="A0A0B6TW16"/>
<proteinExistence type="predicted"/>
<protein>
    <submittedName>
        <fullName evidence="2">Uncharacterized protein</fullName>
    </submittedName>
</protein>
<feature type="transmembrane region" description="Helical" evidence="1">
    <location>
        <begin position="69"/>
        <end position="90"/>
    </location>
</feature>
<keyword evidence="1" id="KW-0812">Transmembrane</keyword>
<sequence length="133" mass="13694">MNPVELRRLTGMIAGRLWLTAVVTGVAGGGLVWLGIRLGLALVTIAVLIVPVAAVTTLAWVLRRRAVAVPRWLTAVGAAGSAAGLVWLLASPGHVPAILVLAVGVWLLIVGLIASVAVGRPGPGEEKPRPARR</sequence>
<dbReference type="KEGG" id="cmq:B840_10990"/>
<gene>
    <name evidence="2" type="ORF">B840_10990</name>
</gene>
<keyword evidence="1" id="KW-0472">Membrane</keyword>
<feature type="transmembrane region" description="Helical" evidence="1">
    <location>
        <begin position="42"/>
        <end position="62"/>
    </location>
</feature>
<dbReference type="STRING" id="1224162.B840_10990"/>